<keyword evidence="1" id="KW-0472">Membrane</keyword>
<keyword evidence="3" id="KW-1185">Reference proteome</keyword>
<name>A0ABP9HGL5_9ACTN</name>
<feature type="transmembrane region" description="Helical" evidence="1">
    <location>
        <begin position="51"/>
        <end position="71"/>
    </location>
</feature>
<evidence type="ECO:0000313" key="2">
    <source>
        <dbReference type="EMBL" id="GAA4970531.1"/>
    </source>
</evidence>
<sequence>MSTPAPDGTAHRVRNLLMQATQPTRGELDSVHALVDRAKVRGRSRLWRRRAVLSVGTLAAASLTAGLVLTWPSSSGSSQLIQRAQPAASAPDPMIAPTPFIPPVVGPGAEDLEDHVDGTIVDIPPGDPTMDWRGQVRQSMQEHPGPFVLPEQLPPDVLVVLARSAGGYPVIDVSTESGPAVTLCAGELERCKRTAPGFNVLRTGELNLSPYVVLVSDPGAPTEKGLNEEQLQYWEDVVFTTSAPQWLQVTE</sequence>
<dbReference type="EMBL" id="BAABIL010000132">
    <property type="protein sequence ID" value="GAA4970531.1"/>
    <property type="molecule type" value="Genomic_DNA"/>
</dbReference>
<keyword evidence="1" id="KW-1133">Transmembrane helix</keyword>
<comment type="caution">
    <text evidence="2">The sequence shown here is derived from an EMBL/GenBank/DDBJ whole genome shotgun (WGS) entry which is preliminary data.</text>
</comment>
<accession>A0ABP9HGL5</accession>
<proteinExistence type="predicted"/>
<gene>
    <name evidence="2" type="ORF">GCM10023225_10680</name>
</gene>
<organism evidence="2 3">
    <name type="scientific">Kineococcus glutinatus</name>
    <dbReference type="NCBI Taxonomy" id="1070872"/>
    <lineage>
        <taxon>Bacteria</taxon>
        <taxon>Bacillati</taxon>
        <taxon>Actinomycetota</taxon>
        <taxon>Actinomycetes</taxon>
        <taxon>Kineosporiales</taxon>
        <taxon>Kineosporiaceae</taxon>
        <taxon>Kineococcus</taxon>
    </lineage>
</organism>
<protein>
    <submittedName>
        <fullName evidence="2">Uncharacterized protein</fullName>
    </submittedName>
</protein>
<dbReference type="Proteomes" id="UP001501195">
    <property type="component" value="Unassembled WGS sequence"/>
</dbReference>
<keyword evidence="1" id="KW-0812">Transmembrane</keyword>
<evidence type="ECO:0000256" key="1">
    <source>
        <dbReference type="SAM" id="Phobius"/>
    </source>
</evidence>
<evidence type="ECO:0000313" key="3">
    <source>
        <dbReference type="Proteomes" id="UP001501195"/>
    </source>
</evidence>
<reference evidence="3" key="1">
    <citation type="journal article" date="2019" name="Int. J. Syst. Evol. Microbiol.">
        <title>The Global Catalogue of Microorganisms (GCM) 10K type strain sequencing project: providing services to taxonomists for standard genome sequencing and annotation.</title>
        <authorList>
            <consortium name="The Broad Institute Genomics Platform"/>
            <consortium name="The Broad Institute Genome Sequencing Center for Infectious Disease"/>
            <person name="Wu L."/>
            <person name="Ma J."/>
        </authorList>
    </citation>
    <scope>NUCLEOTIDE SEQUENCE [LARGE SCALE GENOMIC DNA]</scope>
    <source>
        <strain evidence="3">JCM 18126</strain>
    </source>
</reference>